<name>A0A415BRU0_PHOVU</name>
<protein>
    <submittedName>
        <fullName evidence="1">Uncharacterized protein</fullName>
    </submittedName>
</protein>
<accession>A0A415BRU0</accession>
<gene>
    <name evidence="1" type="ORF">DW150_10340</name>
</gene>
<evidence type="ECO:0000313" key="1">
    <source>
        <dbReference type="EMBL" id="RHI91405.1"/>
    </source>
</evidence>
<dbReference type="AlphaFoldDB" id="A0A415BRU0"/>
<organism evidence="1 2">
    <name type="scientific">Phocaeicola vulgatus</name>
    <name type="common">Bacteroides vulgatus</name>
    <dbReference type="NCBI Taxonomy" id="821"/>
    <lineage>
        <taxon>Bacteria</taxon>
        <taxon>Pseudomonadati</taxon>
        <taxon>Bacteroidota</taxon>
        <taxon>Bacteroidia</taxon>
        <taxon>Bacteroidales</taxon>
        <taxon>Bacteroidaceae</taxon>
        <taxon>Phocaeicola</taxon>
    </lineage>
</organism>
<reference evidence="1 2" key="1">
    <citation type="submission" date="2018-08" db="EMBL/GenBank/DDBJ databases">
        <title>A genome reference for cultivated species of the human gut microbiota.</title>
        <authorList>
            <person name="Zou Y."/>
            <person name="Xue W."/>
            <person name="Luo G."/>
        </authorList>
    </citation>
    <scope>NUCLEOTIDE SEQUENCE [LARGE SCALE GENOMIC DNA]</scope>
    <source>
        <strain evidence="1 2">AM13-21</strain>
    </source>
</reference>
<dbReference type="RefSeq" id="WP_118290896.1">
    <property type="nucleotide sequence ID" value="NZ_JADNEB010000016.1"/>
</dbReference>
<evidence type="ECO:0000313" key="2">
    <source>
        <dbReference type="Proteomes" id="UP000285777"/>
    </source>
</evidence>
<sequence length="112" mass="12849">MEDKSKHNLNQFIKKLQYHGAIQRMNDMTGRYNEKVSLNDLNMKLPCGAYITSMILLTDTEDNIKAIACRGTNLSSLQKEVWWSNIFMGLPVRISGTDFDSLYQLIIFATLI</sequence>
<proteinExistence type="predicted"/>
<dbReference type="EMBL" id="QRLF01000014">
    <property type="protein sequence ID" value="RHI91405.1"/>
    <property type="molecule type" value="Genomic_DNA"/>
</dbReference>
<comment type="caution">
    <text evidence="1">The sequence shown here is derived from an EMBL/GenBank/DDBJ whole genome shotgun (WGS) entry which is preliminary data.</text>
</comment>
<dbReference type="Proteomes" id="UP000285777">
    <property type="component" value="Unassembled WGS sequence"/>
</dbReference>